<feature type="transmembrane region" description="Helical" evidence="8">
    <location>
        <begin position="154"/>
        <end position="176"/>
    </location>
</feature>
<accession>A0A0B4CLS8</accession>
<keyword evidence="5 8" id="KW-0812">Transmembrane</keyword>
<feature type="transmembrane region" description="Helical" evidence="8">
    <location>
        <begin position="124"/>
        <end position="142"/>
    </location>
</feature>
<keyword evidence="4" id="KW-1003">Cell membrane</keyword>
<dbReference type="GO" id="GO:0022857">
    <property type="term" value="F:transmembrane transporter activity"/>
    <property type="evidence" value="ECO:0007669"/>
    <property type="project" value="InterPro"/>
</dbReference>
<evidence type="ECO:0000256" key="1">
    <source>
        <dbReference type="ARBA" id="ARBA00004651"/>
    </source>
</evidence>
<feature type="transmembrane region" description="Helical" evidence="8">
    <location>
        <begin position="312"/>
        <end position="331"/>
    </location>
</feature>
<evidence type="ECO:0000313" key="9">
    <source>
        <dbReference type="EMBL" id="KIC57447.1"/>
    </source>
</evidence>
<comment type="caution">
    <text evidence="9">The sequence shown here is derived from an EMBL/GenBank/DDBJ whole genome shotgun (WGS) entry which is preliminary data.</text>
</comment>
<proteinExistence type="inferred from homology"/>
<dbReference type="RefSeq" id="WP_039416093.1">
    <property type="nucleotide sequence ID" value="NZ_JWSZ01000012.1"/>
</dbReference>
<dbReference type="Gene3D" id="1.10.3470.10">
    <property type="entry name" value="ABC transporter involved in vitamin B12 uptake, BtuC"/>
    <property type="match status" value="1"/>
</dbReference>
<dbReference type="AlphaFoldDB" id="A0A0B4CLS8"/>
<dbReference type="SUPFAM" id="SSF81345">
    <property type="entry name" value="ABC transporter involved in vitamin B12 uptake, BtuC"/>
    <property type="match status" value="1"/>
</dbReference>
<dbReference type="GO" id="GO:0033214">
    <property type="term" value="P:siderophore-iron import into cell"/>
    <property type="evidence" value="ECO:0007669"/>
    <property type="project" value="TreeGrafter"/>
</dbReference>
<sequence length="338" mass="34174">MSAALTVRRAATRRRRVVVVAVIVAVVLAAAVAISVGDYPITPDRLWATLTGSGTRIEQYVVFQVRAPRAAMALVAGAALGAAGALLQSFLSNPLASPDLLGISGGSGLAAVSAILVLGTTGPLVAVFAFVGGSAVAVVLMLAGRSLRDGGFRLILAGIGVSFLTSALINLMMVRAKIEQAQVALLWLTGSLASTPWWQVLVVLVVFVALVPALIVASRWLPLVQLGREAAHGLGVASGPVRVVVVTSAVLLTAVTCAFVGPISFIALCAPAIARALLRHGAVGVGTSAVVGAALLLAADLVAQYALPGVAVPVGIVTGAVGALFLLWLLATSKGRRL</sequence>
<reference evidence="9 10" key="1">
    <citation type="submission" date="2014-12" db="EMBL/GenBank/DDBJ databases">
        <title>Genome sequencing of Microbacterium hominis TPW29.</title>
        <authorList>
            <person name="Tan P.W."/>
            <person name="Chan K.-G."/>
        </authorList>
    </citation>
    <scope>NUCLEOTIDE SEQUENCE [LARGE SCALE GENOMIC DNA]</scope>
    <source>
        <strain evidence="9 10">TPW29</strain>
    </source>
</reference>
<keyword evidence="7 8" id="KW-0472">Membrane</keyword>
<protein>
    <submittedName>
        <fullName evidence="9">ABC transporter permease</fullName>
    </submittedName>
</protein>
<evidence type="ECO:0000256" key="6">
    <source>
        <dbReference type="ARBA" id="ARBA00022989"/>
    </source>
</evidence>
<feature type="transmembrane region" description="Helical" evidence="8">
    <location>
        <begin position="196"/>
        <end position="218"/>
    </location>
</feature>
<comment type="similarity">
    <text evidence="2">Belongs to the binding-protein-dependent transport system permease family. FecCD subfamily.</text>
</comment>
<evidence type="ECO:0000256" key="2">
    <source>
        <dbReference type="ARBA" id="ARBA00007935"/>
    </source>
</evidence>
<dbReference type="GO" id="GO:0005886">
    <property type="term" value="C:plasma membrane"/>
    <property type="evidence" value="ECO:0007669"/>
    <property type="project" value="UniProtKB-SubCell"/>
</dbReference>
<organism evidence="9 10">
    <name type="scientific">Microbacterium hominis</name>
    <dbReference type="NCBI Taxonomy" id="162426"/>
    <lineage>
        <taxon>Bacteria</taxon>
        <taxon>Bacillati</taxon>
        <taxon>Actinomycetota</taxon>
        <taxon>Actinomycetes</taxon>
        <taxon>Micrococcales</taxon>
        <taxon>Microbacteriaceae</taxon>
        <taxon>Microbacterium</taxon>
    </lineage>
</organism>
<dbReference type="InterPro" id="IPR037294">
    <property type="entry name" value="ABC_BtuC-like"/>
</dbReference>
<evidence type="ECO:0000256" key="8">
    <source>
        <dbReference type="SAM" id="Phobius"/>
    </source>
</evidence>
<dbReference type="PANTHER" id="PTHR30472:SF24">
    <property type="entry name" value="FERRIC ENTEROBACTIN TRANSPORT SYSTEM PERMEASE PROTEIN FEPG"/>
    <property type="match status" value="1"/>
</dbReference>
<evidence type="ECO:0000256" key="3">
    <source>
        <dbReference type="ARBA" id="ARBA00022448"/>
    </source>
</evidence>
<keyword evidence="3" id="KW-0813">Transport</keyword>
<dbReference type="Pfam" id="PF01032">
    <property type="entry name" value="FecCD"/>
    <property type="match status" value="1"/>
</dbReference>
<evidence type="ECO:0000256" key="7">
    <source>
        <dbReference type="ARBA" id="ARBA00023136"/>
    </source>
</evidence>
<dbReference type="Proteomes" id="UP000031202">
    <property type="component" value="Unassembled WGS sequence"/>
</dbReference>
<name>A0A0B4CLS8_9MICO</name>
<evidence type="ECO:0000256" key="4">
    <source>
        <dbReference type="ARBA" id="ARBA00022475"/>
    </source>
</evidence>
<evidence type="ECO:0000256" key="5">
    <source>
        <dbReference type="ARBA" id="ARBA00022692"/>
    </source>
</evidence>
<dbReference type="InterPro" id="IPR000522">
    <property type="entry name" value="ABC_transptr_permease_BtuC"/>
</dbReference>
<dbReference type="PANTHER" id="PTHR30472">
    <property type="entry name" value="FERRIC ENTEROBACTIN TRANSPORT SYSTEM PERMEASE PROTEIN"/>
    <property type="match status" value="1"/>
</dbReference>
<feature type="transmembrane region" description="Helical" evidence="8">
    <location>
        <begin position="100"/>
        <end position="118"/>
    </location>
</feature>
<keyword evidence="6 8" id="KW-1133">Transmembrane helix</keyword>
<dbReference type="EMBL" id="JWSZ01000012">
    <property type="protein sequence ID" value="KIC57447.1"/>
    <property type="molecule type" value="Genomic_DNA"/>
</dbReference>
<comment type="subcellular location">
    <subcellularLocation>
        <location evidence="1">Cell membrane</location>
        <topology evidence="1">Multi-pass membrane protein</topology>
    </subcellularLocation>
</comment>
<feature type="transmembrane region" description="Helical" evidence="8">
    <location>
        <begin position="285"/>
        <end position="306"/>
    </location>
</feature>
<gene>
    <name evidence="9" type="ORF">RM52_10555</name>
</gene>
<evidence type="ECO:0000313" key="10">
    <source>
        <dbReference type="Proteomes" id="UP000031202"/>
    </source>
</evidence>